<reference evidence="2 3" key="1">
    <citation type="submission" date="2018-06" db="EMBL/GenBank/DDBJ databases">
        <title>Genomic Encyclopedia of Type Strains, Phase IV (KMG-IV): sequencing the most valuable type-strain genomes for metagenomic binning, comparative biology and taxonomic classification.</title>
        <authorList>
            <person name="Goeker M."/>
        </authorList>
    </citation>
    <scope>NUCLEOTIDE SEQUENCE [LARGE SCALE GENOMIC DNA]</scope>
    <source>
        <strain evidence="2 3">DSM 18048</strain>
    </source>
</reference>
<keyword evidence="3" id="KW-1185">Reference proteome</keyword>
<organism evidence="2 3">
    <name type="scientific">Deinococcus yavapaiensis KR-236</name>
    <dbReference type="NCBI Taxonomy" id="694435"/>
    <lineage>
        <taxon>Bacteria</taxon>
        <taxon>Thermotogati</taxon>
        <taxon>Deinococcota</taxon>
        <taxon>Deinococci</taxon>
        <taxon>Deinococcales</taxon>
        <taxon>Deinococcaceae</taxon>
        <taxon>Deinococcus</taxon>
    </lineage>
</organism>
<sequence length="168" mass="17769">MSRMNSSSGRKLLFSLALLFGVSTAAQAAAPSWGAGVKVSAWFAGSGGLSAPYDSVTGRVGIPNGAGLLYQFASNGTYVKMFQSYHSNYGCTNGFTATEWGTFESDESTLVTYPSGGEMKVVDTCAPSLNSFKPLTDLQVEQFSYAFSDSALTMKRSDGMTVTLRPVS</sequence>
<comment type="caution">
    <text evidence="2">The sequence shown here is derived from an EMBL/GenBank/DDBJ whole genome shotgun (WGS) entry which is preliminary data.</text>
</comment>
<proteinExistence type="predicted"/>
<evidence type="ECO:0000313" key="2">
    <source>
        <dbReference type="EMBL" id="PYE52770.1"/>
    </source>
</evidence>
<feature type="chain" id="PRO_5016342179" description="META domain-containing protein" evidence="1">
    <location>
        <begin position="29"/>
        <end position="168"/>
    </location>
</feature>
<dbReference type="Proteomes" id="UP000248326">
    <property type="component" value="Unassembled WGS sequence"/>
</dbReference>
<feature type="signal peptide" evidence="1">
    <location>
        <begin position="1"/>
        <end position="28"/>
    </location>
</feature>
<dbReference type="AlphaFoldDB" id="A0A318S3Y1"/>
<dbReference type="EMBL" id="QJSX01000012">
    <property type="protein sequence ID" value="PYE52770.1"/>
    <property type="molecule type" value="Genomic_DNA"/>
</dbReference>
<keyword evidence="1" id="KW-0732">Signal</keyword>
<evidence type="ECO:0000256" key="1">
    <source>
        <dbReference type="SAM" id="SignalP"/>
    </source>
</evidence>
<evidence type="ECO:0008006" key="4">
    <source>
        <dbReference type="Google" id="ProtNLM"/>
    </source>
</evidence>
<protein>
    <recommendedName>
        <fullName evidence="4">META domain-containing protein</fullName>
    </recommendedName>
</protein>
<evidence type="ECO:0000313" key="3">
    <source>
        <dbReference type="Proteomes" id="UP000248326"/>
    </source>
</evidence>
<accession>A0A318S3Y1</accession>
<name>A0A318S3Y1_9DEIO</name>
<gene>
    <name evidence="2" type="ORF">DES52_11291</name>
</gene>